<dbReference type="Pfam" id="PF00931">
    <property type="entry name" value="NB-ARC"/>
    <property type="match status" value="1"/>
</dbReference>
<dbReference type="STRING" id="542762.A0A4S4DSK1"/>
<gene>
    <name evidence="5" type="ORF">TEA_009911</name>
</gene>
<name>A0A4S4DSK1_CAMSN</name>
<dbReference type="Gene3D" id="1.10.8.430">
    <property type="entry name" value="Helical domain of apoptotic protease-activating factors"/>
    <property type="match status" value="1"/>
</dbReference>
<reference evidence="5 6" key="1">
    <citation type="journal article" date="2018" name="Proc. Natl. Acad. Sci. U.S.A.">
        <title>Draft genome sequence of Camellia sinensis var. sinensis provides insights into the evolution of the tea genome and tea quality.</title>
        <authorList>
            <person name="Wei C."/>
            <person name="Yang H."/>
            <person name="Wang S."/>
            <person name="Zhao J."/>
            <person name="Liu C."/>
            <person name="Gao L."/>
            <person name="Xia E."/>
            <person name="Lu Y."/>
            <person name="Tai Y."/>
            <person name="She G."/>
            <person name="Sun J."/>
            <person name="Cao H."/>
            <person name="Tong W."/>
            <person name="Gao Q."/>
            <person name="Li Y."/>
            <person name="Deng W."/>
            <person name="Jiang X."/>
            <person name="Wang W."/>
            <person name="Chen Q."/>
            <person name="Zhang S."/>
            <person name="Li H."/>
            <person name="Wu J."/>
            <person name="Wang P."/>
            <person name="Li P."/>
            <person name="Shi C."/>
            <person name="Zheng F."/>
            <person name="Jian J."/>
            <person name="Huang B."/>
            <person name="Shan D."/>
            <person name="Shi M."/>
            <person name="Fang C."/>
            <person name="Yue Y."/>
            <person name="Li F."/>
            <person name="Li D."/>
            <person name="Wei S."/>
            <person name="Han B."/>
            <person name="Jiang C."/>
            <person name="Yin Y."/>
            <person name="Xia T."/>
            <person name="Zhang Z."/>
            <person name="Bennetzen J.L."/>
            <person name="Zhao S."/>
            <person name="Wan X."/>
        </authorList>
    </citation>
    <scope>NUCLEOTIDE SEQUENCE [LARGE SCALE GENOMIC DNA]</scope>
    <source>
        <strain evidence="6">cv. Shuchazao</strain>
        <tissue evidence="5">Leaf</tissue>
    </source>
</reference>
<evidence type="ECO:0000313" key="5">
    <source>
        <dbReference type="EMBL" id="THG06183.1"/>
    </source>
</evidence>
<dbReference type="InterPro" id="IPR003593">
    <property type="entry name" value="AAA+_ATPase"/>
</dbReference>
<dbReference type="PANTHER" id="PTHR36766:SF41">
    <property type="entry name" value="AAA+ ATPASE DOMAIN-CONTAINING PROTEIN"/>
    <property type="match status" value="1"/>
</dbReference>
<dbReference type="InterPro" id="IPR042197">
    <property type="entry name" value="Apaf_helical"/>
</dbReference>
<evidence type="ECO:0000256" key="3">
    <source>
        <dbReference type="SAM" id="MobiDB-lite"/>
    </source>
</evidence>
<dbReference type="InterPro" id="IPR002182">
    <property type="entry name" value="NB-ARC"/>
</dbReference>
<dbReference type="EMBL" id="SDRB02010481">
    <property type="protein sequence ID" value="THG06183.1"/>
    <property type="molecule type" value="Genomic_DNA"/>
</dbReference>
<keyword evidence="6" id="KW-1185">Reference proteome</keyword>
<dbReference type="AlphaFoldDB" id="A0A4S4DSK1"/>
<proteinExistence type="predicted"/>
<evidence type="ECO:0000259" key="4">
    <source>
        <dbReference type="SMART" id="SM00382"/>
    </source>
</evidence>
<protein>
    <recommendedName>
        <fullName evidence="4">AAA+ ATPase domain-containing protein</fullName>
    </recommendedName>
</protein>
<evidence type="ECO:0000256" key="1">
    <source>
        <dbReference type="ARBA" id="ARBA00022614"/>
    </source>
</evidence>
<dbReference type="PANTHER" id="PTHR36766">
    <property type="entry name" value="PLANT BROAD-SPECTRUM MILDEW RESISTANCE PROTEIN RPW8"/>
    <property type="match status" value="1"/>
</dbReference>
<accession>A0A4S4DSK1</accession>
<dbReference type="SUPFAM" id="SSF52540">
    <property type="entry name" value="P-loop containing nucleoside triphosphate hydrolases"/>
    <property type="match status" value="1"/>
</dbReference>
<feature type="region of interest" description="Disordered" evidence="3">
    <location>
        <begin position="104"/>
        <end position="133"/>
    </location>
</feature>
<evidence type="ECO:0000313" key="6">
    <source>
        <dbReference type="Proteomes" id="UP000306102"/>
    </source>
</evidence>
<comment type="caution">
    <text evidence="5">The sequence shown here is derived from an EMBL/GenBank/DDBJ whole genome shotgun (WGS) entry which is preliminary data.</text>
</comment>
<dbReference type="PRINTS" id="PR00364">
    <property type="entry name" value="DISEASERSIST"/>
</dbReference>
<organism evidence="5 6">
    <name type="scientific">Camellia sinensis var. sinensis</name>
    <name type="common">China tea</name>
    <dbReference type="NCBI Taxonomy" id="542762"/>
    <lineage>
        <taxon>Eukaryota</taxon>
        <taxon>Viridiplantae</taxon>
        <taxon>Streptophyta</taxon>
        <taxon>Embryophyta</taxon>
        <taxon>Tracheophyta</taxon>
        <taxon>Spermatophyta</taxon>
        <taxon>Magnoliopsida</taxon>
        <taxon>eudicotyledons</taxon>
        <taxon>Gunneridae</taxon>
        <taxon>Pentapetalae</taxon>
        <taxon>asterids</taxon>
        <taxon>Ericales</taxon>
        <taxon>Theaceae</taxon>
        <taxon>Camellia</taxon>
    </lineage>
</organism>
<dbReference type="GO" id="GO:0043531">
    <property type="term" value="F:ADP binding"/>
    <property type="evidence" value="ECO:0007669"/>
    <property type="project" value="InterPro"/>
</dbReference>
<keyword evidence="2" id="KW-0611">Plant defense</keyword>
<dbReference type="InterPro" id="IPR027417">
    <property type="entry name" value="P-loop_NTPase"/>
</dbReference>
<dbReference type="SMART" id="SM00382">
    <property type="entry name" value="AAA"/>
    <property type="match status" value="1"/>
</dbReference>
<evidence type="ECO:0000256" key="2">
    <source>
        <dbReference type="ARBA" id="ARBA00022821"/>
    </source>
</evidence>
<dbReference type="GO" id="GO:0006952">
    <property type="term" value="P:defense response"/>
    <property type="evidence" value="ECO:0007669"/>
    <property type="project" value="UniProtKB-KW"/>
</dbReference>
<feature type="domain" description="AAA+ ATPase" evidence="4">
    <location>
        <begin position="166"/>
        <end position="331"/>
    </location>
</feature>
<sequence>MGDEIIEKYLITKVNKDLEELEQAQEPLLAKLLSNLPSTFKELKKSLEQPTTSTDSNPTKFNREKLYNLSNILTEMQMQNKKKTHGIESVLFYKFARSLDKIKGEPREKDNNHIQTNEANSAESETESFRLSTRSVDETKVHGLDDKAVSMQRLLVPSNNNNTDVRFNVIGIVGMRGIGKTTLCQLIFNKKKVRTHFLPRIWVCLSSQPRDNEDFRKETVKRILTYLGVQEEIINSANESHGLKGLLFALRLQLMGKRYLIVLDDVWNTEDQYKNFCTSIFDDEKCSERLAYGLPKGFGGTVIVTSRTEEMAKGMVGKENLHRILQLLDPESCWKIFKDAVDKDGEVFSVQLESLKDKIVEKCAGLPLAAKMMGQIAHDELLIRKQRVVESQQDESPQELEPLIN</sequence>
<dbReference type="Gene3D" id="3.40.50.300">
    <property type="entry name" value="P-loop containing nucleotide triphosphate hydrolases"/>
    <property type="match status" value="1"/>
</dbReference>
<dbReference type="Proteomes" id="UP000306102">
    <property type="component" value="Unassembled WGS sequence"/>
</dbReference>
<keyword evidence="1" id="KW-0433">Leucine-rich repeat</keyword>